<dbReference type="InterPro" id="IPR036271">
    <property type="entry name" value="Tet_transcr_reg_TetR-rel_C_sf"/>
</dbReference>
<dbReference type="SUPFAM" id="SSF46689">
    <property type="entry name" value="Homeodomain-like"/>
    <property type="match status" value="1"/>
</dbReference>
<dbReference type="EMBL" id="AJAT01000007">
    <property type="protein sequence ID" value="EOL48964.1"/>
    <property type="molecule type" value="Genomic_DNA"/>
</dbReference>
<feature type="domain" description="HTH tetR-type" evidence="3">
    <location>
        <begin position="6"/>
        <end position="66"/>
    </location>
</feature>
<dbReference type="Gene3D" id="1.10.357.10">
    <property type="entry name" value="Tetracycline Repressor, domain 2"/>
    <property type="match status" value="1"/>
</dbReference>
<name>R3U4U7_9ENTE</name>
<dbReference type="Pfam" id="PF00440">
    <property type="entry name" value="TetR_N"/>
    <property type="match status" value="1"/>
</dbReference>
<dbReference type="PATRIC" id="fig|1158610.3.peg.490"/>
<keyword evidence="1 2" id="KW-0238">DNA-binding</keyword>
<dbReference type="SUPFAM" id="SSF48498">
    <property type="entry name" value="Tetracyclin repressor-like, C-terminal domain"/>
    <property type="match status" value="1"/>
</dbReference>
<evidence type="ECO:0000256" key="1">
    <source>
        <dbReference type="ARBA" id="ARBA00023125"/>
    </source>
</evidence>
<protein>
    <submittedName>
        <fullName evidence="4">TetR family transcriptional regulator</fullName>
    </submittedName>
</protein>
<evidence type="ECO:0000259" key="3">
    <source>
        <dbReference type="PROSITE" id="PS50977"/>
    </source>
</evidence>
<accession>R3U4U7</accession>
<dbReference type="Proteomes" id="UP000013785">
    <property type="component" value="Unassembled WGS sequence"/>
</dbReference>
<comment type="caution">
    <text evidence="4">The sequence shown here is derived from an EMBL/GenBank/DDBJ whole genome shotgun (WGS) entry which is preliminary data.</text>
</comment>
<dbReference type="eggNOG" id="COG1309">
    <property type="taxonomic scope" value="Bacteria"/>
</dbReference>
<evidence type="ECO:0000313" key="4">
    <source>
        <dbReference type="EMBL" id="EOL48964.1"/>
    </source>
</evidence>
<dbReference type="PROSITE" id="PS50977">
    <property type="entry name" value="HTH_TETR_2"/>
    <property type="match status" value="1"/>
</dbReference>
<dbReference type="HOGENOM" id="CLU_100170_2_0_9"/>
<organism evidence="4 5">
    <name type="scientific">Enterococcus phoeniculicola ATCC BAA-412</name>
    <dbReference type="NCBI Taxonomy" id="1158610"/>
    <lineage>
        <taxon>Bacteria</taxon>
        <taxon>Bacillati</taxon>
        <taxon>Bacillota</taxon>
        <taxon>Bacilli</taxon>
        <taxon>Lactobacillales</taxon>
        <taxon>Enterococcaceae</taxon>
        <taxon>Enterococcus</taxon>
    </lineage>
</organism>
<dbReference type="Gene3D" id="1.10.10.60">
    <property type="entry name" value="Homeodomain-like"/>
    <property type="match status" value="1"/>
</dbReference>
<keyword evidence="5" id="KW-1185">Reference proteome</keyword>
<dbReference type="GO" id="GO:0003677">
    <property type="term" value="F:DNA binding"/>
    <property type="evidence" value="ECO:0007669"/>
    <property type="project" value="UniProtKB-UniRule"/>
</dbReference>
<dbReference type="InterPro" id="IPR009057">
    <property type="entry name" value="Homeodomain-like_sf"/>
</dbReference>
<sequence length="190" mass="21709">MARKKTITREQILKAAHDVVATEGFSRFTARNIANKMKCSTQPIYLEFKNMDDLKQELYRQIHHYLSVDIFPVVRTGKPLIDLALNYIHFAVNESGLYRALYLEYTGAGEEMQKFSYDCFLSMVKKDSSFDHLSEAELISLHTGTWIVATGVASLMTSGLIHLTDEEIEQLIQNTIDHILSDDNLVEVNF</sequence>
<dbReference type="AlphaFoldDB" id="R3U4U7"/>
<evidence type="ECO:0000256" key="2">
    <source>
        <dbReference type="PROSITE-ProRule" id="PRU00335"/>
    </source>
</evidence>
<dbReference type="RefSeq" id="WP_010767190.1">
    <property type="nucleotide sequence ID" value="NZ_ASWE01000004.1"/>
</dbReference>
<gene>
    <name evidence="4" type="ORF">UC3_00517</name>
</gene>
<proteinExistence type="predicted"/>
<dbReference type="OrthoDB" id="66596at2"/>
<dbReference type="STRING" id="154621.RV11_GL002215"/>
<reference evidence="4 5" key="1">
    <citation type="submission" date="2013-02" db="EMBL/GenBank/DDBJ databases">
        <title>The Genome Sequence of Enterococcus phoeniculicola BAA-412.</title>
        <authorList>
            <consortium name="The Broad Institute Genome Sequencing Platform"/>
            <consortium name="The Broad Institute Genome Sequencing Center for Infectious Disease"/>
            <person name="Earl A.M."/>
            <person name="Gilmore M.S."/>
            <person name="Lebreton F."/>
            <person name="Walker B."/>
            <person name="Young S.K."/>
            <person name="Zeng Q."/>
            <person name="Gargeya S."/>
            <person name="Fitzgerald M."/>
            <person name="Haas B."/>
            <person name="Abouelleil A."/>
            <person name="Alvarado L."/>
            <person name="Arachchi H.M."/>
            <person name="Berlin A.M."/>
            <person name="Chapman S.B."/>
            <person name="Dewar J."/>
            <person name="Goldberg J."/>
            <person name="Griggs A."/>
            <person name="Gujja S."/>
            <person name="Hansen M."/>
            <person name="Howarth C."/>
            <person name="Imamovic A."/>
            <person name="Larimer J."/>
            <person name="McCowan C."/>
            <person name="Murphy C."/>
            <person name="Neiman D."/>
            <person name="Pearson M."/>
            <person name="Priest M."/>
            <person name="Roberts A."/>
            <person name="Saif S."/>
            <person name="Shea T."/>
            <person name="Sisk P."/>
            <person name="Sykes S."/>
            <person name="Wortman J."/>
            <person name="Nusbaum C."/>
            <person name="Birren B."/>
        </authorList>
    </citation>
    <scope>NUCLEOTIDE SEQUENCE [LARGE SCALE GENOMIC DNA]</scope>
    <source>
        <strain evidence="4 5">ATCC BAA-412</strain>
    </source>
</reference>
<dbReference type="InterPro" id="IPR001647">
    <property type="entry name" value="HTH_TetR"/>
</dbReference>
<evidence type="ECO:0000313" key="5">
    <source>
        <dbReference type="Proteomes" id="UP000013785"/>
    </source>
</evidence>
<feature type="DNA-binding region" description="H-T-H motif" evidence="2">
    <location>
        <begin position="29"/>
        <end position="48"/>
    </location>
</feature>